<evidence type="ECO:0000256" key="1">
    <source>
        <dbReference type="SAM" id="MobiDB-lite"/>
    </source>
</evidence>
<gene>
    <name evidence="2" type="ORF">MetMK1DRAFT_00014010</name>
</gene>
<reference evidence="2 3" key="1">
    <citation type="submission" date="2012-01" db="EMBL/GenBank/DDBJ databases">
        <title>Improved High-Quality Draft sequence of Metallosphaera yellowstonensis MK1.</title>
        <authorList>
            <consortium name="US DOE Joint Genome Institute"/>
            <person name="Lucas S."/>
            <person name="Han J."/>
            <person name="Cheng J.-F."/>
            <person name="Goodwin L."/>
            <person name="Pitluck S."/>
            <person name="Peters L."/>
            <person name="Teshima H."/>
            <person name="Detter J.C."/>
            <person name="Han C."/>
            <person name="Tapia R."/>
            <person name="Land M."/>
            <person name="Hauser L."/>
            <person name="Kyrpides N."/>
            <person name="Kozubal M."/>
            <person name="Macur R.E."/>
            <person name="Jay Z."/>
            <person name="Inskeep W."/>
            <person name="Woyke T."/>
        </authorList>
    </citation>
    <scope>NUCLEOTIDE SEQUENCE [LARGE SCALE GENOMIC DNA]</scope>
    <source>
        <strain evidence="2 3">MK1</strain>
    </source>
</reference>
<dbReference type="Proteomes" id="UP000003980">
    <property type="component" value="Unassembled WGS sequence"/>
</dbReference>
<feature type="compositionally biased region" description="Acidic residues" evidence="1">
    <location>
        <begin position="174"/>
        <end position="185"/>
    </location>
</feature>
<name>H2C3S6_9CREN</name>
<keyword evidence="3" id="KW-1185">Reference proteome</keyword>
<proteinExistence type="predicted"/>
<dbReference type="HOGENOM" id="CLU_116131_0_0_2"/>
<dbReference type="AlphaFoldDB" id="H2C3S6"/>
<evidence type="ECO:0000313" key="2">
    <source>
        <dbReference type="EMBL" id="EHP70897.1"/>
    </source>
</evidence>
<feature type="region of interest" description="Disordered" evidence="1">
    <location>
        <begin position="159"/>
        <end position="185"/>
    </location>
</feature>
<dbReference type="EMBL" id="JH597761">
    <property type="protein sequence ID" value="EHP70897.1"/>
    <property type="molecule type" value="Genomic_DNA"/>
</dbReference>
<dbReference type="RefSeq" id="WP_009071828.1">
    <property type="nucleotide sequence ID" value="NZ_JH597761.1"/>
</dbReference>
<sequence>MKAAYLALVALLVGSTAVAASSVAGYGPLAYITYHIINTNEGNITIVPANINLGNLTPGEKGNVTVNASVTLSKTDNYTIMLLHLEKLKKDFSEFKAIINIGNKTITIDLDHPFAVLQLSNGTYQVHITIVYQVSQNPSGDLNVNNEPLLIIHPGVVHKDDHHEHHGHHHDNGNDDQGDDDRGDG</sequence>
<dbReference type="eggNOG" id="arCOG06029">
    <property type="taxonomic scope" value="Archaea"/>
</dbReference>
<accession>H2C3S6</accession>
<organism evidence="2 3">
    <name type="scientific">Metallosphaera yellowstonensis MK1</name>
    <dbReference type="NCBI Taxonomy" id="671065"/>
    <lineage>
        <taxon>Archaea</taxon>
        <taxon>Thermoproteota</taxon>
        <taxon>Thermoprotei</taxon>
        <taxon>Sulfolobales</taxon>
        <taxon>Sulfolobaceae</taxon>
        <taxon>Metallosphaera</taxon>
    </lineage>
</organism>
<protein>
    <submittedName>
        <fullName evidence="2">Uncharacterized protein</fullName>
    </submittedName>
</protein>
<evidence type="ECO:0000313" key="3">
    <source>
        <dbReference type="Proteomes" id="UP000003980"/>
    </source>
</evidence>